<protein>
    <submittedName>
        <fullName evidence="2">Uncharacterized protein</fullName>
    </submittedName>
</protein>
<organism evidence="2 4">
    <name type="scientific">Puccinia graminis f. sp. tritici</name>
    <dbReference type="NCBI Taxonomy" id="56615"/>
    <lineage>
        <taxon>Eukaryota</taxon>
        <taxon>Fungi</taxon>
        <taxon>Dikarya</taxon>
        <taxon>Basidiomycota</taxon>
        <taxon>Pucciniomycotina</taxon>
        <taxon>Pucciniomycetes</taxon>
        <taxon>Pucciniales</taxon>
        <taxon>Pucciniaceae</taxon>
        <taxon>Puccinia</taxon>
    </lineage>
</organism>
<gene>
    <name evidence="1" type="ORF">PGT21_010125</name>
    <name evidence="2" type="ORF">PGTUg99_006366</name>
</gene>
<dbReference type="EMBL" id="VSWC01000106">
    <property type="protein sequence ID" value="KAA1085529.1"/>
    <property type="molecule type" value="Genomic_DNA"/>
</dbReference>
<evidence type="ECO:0000313" key="3">
    <source>
        <dbReference type="Proteomes" id="UP000324748"/>
    </source>
</evidence>
<sequence>MEKSSAHTQGFTESLYTKHVILPTPVNAAQLNTYGAMKTASVVLNVVKYAT</sequence>
<dbReference type="EMBL" id="VDEP01000036">
    <property type="protein sequence ID" value="KAA1135943.1"/>
    <property type="molecule type" value="Genomic_DNA"/>
</dbReference>
<comment type="caution">
    <text evidence="2">The sequence shown here is derived from an EMBL/GenBank/DDBJ whole genome shotgun (WGS) entry which is preliminary data.</text>
</comment>
<evidence type="ECO:0000313" key="2">
    <source>
        <dbReference type="EMBL" id="KAA1135943.1"/>
    </source>
</evidence>
<name>A0A5B0SFD2_PUCGR</name>
<evidence type="ECO:0000313" key="1">
    <source>
        <dbReference type="EMBL" id="KAA1085529.1"/>
    </source>
</evidence>
<dbReference type="AlphaFoldDB" id="A0A5B0SFD2"/>
<dbReference type="Proteomes" id="UP000325313">
    <property type="component" value="Unassembled WGS sequence"/>
</dbReference>
<keyword evidence="3" id="KW-1185">Reference proteome</keyword>
<dbReference type="Proteomes" id="UP000324748">
    <property type="component" value="Unassembled WGS sequence"/>
</dbReference>
<accession>A0A5B0SFD2</accession>
<reference evidence="3 4" key="1">
    <citation type="submission" date="2019-05" db="EMBL/GenBank/DDBJ databases">
        <title>Emergence of the Ug99 lineage of the wheat stem rust pathogen through somatic hybridization.</title>
        <authorList>
            <person name="Li F."/>
            <person name="Upadhyaya N.M."/>
            <person name="Sperschneider J."/>
            <person name="Matny O."/>
            <person name="Nguyen-Phuc H."/>
            <person name="Mago R."/>
            <person name="Raley C."/>
            <person name="Miller M.E."/>
            <person name="Silverstein K.A.T."/>
            <person name="Henningsen E."/>
            <person name="Hirsch C.D."/>
            <person name="Visser B."/>
            <person name="Pretorius Z.A."/>
            <person name="Steffenson B.J."/>
            <person name="Schwessinger B."/>
            <person name="Dodds P.N."/>
            <person name="Figueroa M."/>
        </authorList>
    </citation>
    <scope>NUCLEOTIDE SEQUENCE [LARGE SCALE GENOMIC DNA]</scope>
    <source>
        <strain evidence="1">21-0</strain>
        <strain evidence="2 4">Ug99</strain>
    </source>
</reference>
<evidence type="ECO:0000313" key="4">
    <source>
        <dbReference type="Proteomes" id="UP000325313"/>
    </source>
</evidence>
<proteinExistence type="predicted"/>